<dbReference type="Pfam" id="PF08264">
    <property type="entry name" value="Anticodon_1"/>
    <property type="match status" value="1"/>
</dbReference>
<feature type="domain" description="Methionyl/Valyl/Leucyl/Isoleucyl-tRNA synthetase anticodon-binding" evidence="12">
    <location>
        <begin position="700"/>
        <end position="825"/>
    </location>
</feature>
<dbReference type="Gene3D" id="2.20.28.290">
    <property type="match status" value="1"/>
</dbReference>
<dbReference type="PATRIC" id="fig|1401328.3.peg.267"/>
<dbReference type="Gene3D" id="3.40.50.620">
    <property type="entry name" value="HUPs"/>
    <property type="match status" value="2"/>
</dbReference>
<feature type="short sequence motif" description="'KMSKS' region" evidence="9">
    <location>
        <begin position="619"/>
        <end position="623"/>
    </location>
</feature>
<evidence type="ECO:0000256" key="8">
    <source>
        <dbReference type="ARBA" id="ARBA00047469"/>
    </source>
</evidence>
<dbReference type="KEGG" id="efk:P856_277"/>
<dbReference type="Gene3D" id="3.10.20.590">
    <property type="match status" value="1"/>
</dbReference>
<dbReference type="NCBIfam" id="TIGR00396">
    <property type="entry name" value="leuS_bact"/>
    <property type="match status" value="1"/>
</dbReference>
<keyword evidence="7 9" id="KW-0030">Aminoacyl-tRNA synthetase</keyword>
<dbReference type="CDD" id="cd00812">
    <property type="entry name" value="LeuRS_core"/>
    <property type="match status" value="1"/>
</dbReference>
<dbReference type="Proteomes" id="UP000018700">
    <property type="component" value="Chromosome"/>
</dbReference>
<evidence type="ECO:0000256" key="1">
    <source>
        <dbReference type="ARBA" id="ARBA00005594"/>
    </source>
</evidence>
<feature type="short sequence motif" description="'HIGH' region" evidence="9">
    <location>
        <begin position="43"/>
        <end position="53"/>
    </location>
</feature>
<dbReference type="FunFam" id="1.10.730.10:FF:000002">
    <property type="entry name" value="Leucine--tRNA ligase"/>
    <property type="match status" value="1"/>
</dbReference>
<evidence type="ECO:0000256" key="9">
    <source>
        <dbReference type="HAMAP-Rule" id="MF_00049"/>
    </source>
</evidence>
<dbReference type="PANTHER" id="PTHR43740">
    <property type="entry name" value="LEUCYL-TRNA SYNTHETASE"/>
    <property type="match status" value="1"/>
</dbReference>
<dbReference type="InterPro" id="IPR025709">
    <property type="entry name" value="Leu_tRNA-synth_edit"/>
</dbReference>
<evidence type="ECO:0000256" key="5">
    <source>
        <dbReference type="ARBA" id="ARBA00022840"/>
    </source>
</evidence>
<feature type="domain" description="Aminoacyl-tRNA synthetase class Ia" evidence="11">
    <location>
        <begin position="425"/>
        <end position="579"/>
    </location>
</feature>
<feature type="domain" description="Methionyl/Leucyl tRNA synthetase" evidence="13">
    <location>
        <begin position="40"/>
        <end position="172"/>
    </location>
</feature>
<dbReference type="Pfam" id="PF09334">
    <property type="entry name" value="tRNA-synt_1g"/>
    <property type="match status" value="1"/>
</dbReference>
<evidence type="ECO:0000256" key="4">
    <source>
        <dbReference type="ARBA" id="ARBA00022741"/>
    </source>
</evidence>
<dbReference type="FunFam" id="3.40.50.620:FF:000003">
    <property type="entry name" value="Leucine--tRNA ligase"/>
    <property type="match status" value="1"/>
</dbReference>
<evidence type="ECO:0000256" key="3">
    <source>
        <dbReference type="ARBA" id="ARBA00022598"/>
    </source>
</evidence>
<feature type="binding site" evidence="9">
    <location>
        <position position="622"/>
    </location>
    <ligand>
        <name>ATP</name>
        <dbReference type="ChEBI" id="CHEBI:30616"/>
    </ligand>
</feature>
<feature type="domain" description="Leucyl-tRNA synthetase editing" evidence="14">
    <location>
        <begin position="223"/>
        <end position="412"/>
    </location>
</feature>
<dbReference type="InterPro" id="IPR015413">
    <property type="entry name" value="Methionyl/Leucyl_tRNA_Synth"/>
</dbReference>
<dbReference type="InterPro" id="IPR014729">
    <property type="entry name" value="Rossmann-like_a/b/a_fold"/>
</dbReference>
<organism evidence="15 16">
    <name type="scientific">Candidatus Endolissoclinum faulkneri L5</name>
    <dbReference type="NCBI Taxonomy" id="1401328"/>
    <lineage>
        <taxon>Bacteria</taxon>
        <taxon>Pseudomonadati</taxon>
        <taxon>Pseudomonadota</taxon>
        <taxon>Alphaproteobacteria</taxon>
        <taxon>Rhodospirillales</taxon>
        <taxon>Rhodospirillaceae</taxon>
        <taxon>Candidatus Endolissoclinum</taxon>
    </lineage>
</organism>
<dbReference type="SUPFAM" id="SSF50677">
    <property type="entry name" value="ValRS/IleRS/LeuRS editing domain"/>
    <property type="match status" value="1"/>
</dbReference>
<evidence type="ECO:0000256" key="2">
    <source>
        <dbReference type="ARBA" id="ARBA00022490"/>
    </source>
</evidence>
<evidence type="ECO:0000313" key="16">
    <source>
        <dbReference type="Proteomes" id="UP000018700"/>
    </source>
</evidence>
<sequence length="859" mass="97925">MFMTYYNFKKTEEKWQSKWAQCQYFEAKINFSKPKFYILEMFPYPSGNIHMGHVRNYTLGDVLARYKIARGFNVLHPIGWDSFGLPAENAAIERGIHPHDWTKNNIIAMRNRLKSIGLSYDWSREIVTCDSSYYRHEQKIFLDFVKAGLAYRKESWVNWDPLEKTVLANEQVINGTGWRSGATVEKRKLNQWFLKITDYAEDLLDTLKEMEDLWPDKIRLMQKNWIGRSDGALISFQLTGARGIGEKLDVFTTRPDTLFGASFCAIAADHTLASKLAENNKALKAFIAKCNRTSTSEINIDTSTIKGYRTKIKAKHPFLPNKTLPVYVSNLVLADYGTGAIFGCPSSNQRDLDFARKYNLPIIPVVLPAKENEASFSSGCKAYTGPGTIYNSDFLNGMKVENAKSAVIERLEKCGIGKRSITWRLRDWGISRQRYWGCPIPMIHCSSCGIVAVPEDQLPVKLPMDIDFNSPGNPLDSHPTWKYTTCSLCGKNAIRETDTLDTFFESSWYFARLADANADVPFEHKAANYWLPVDQYIGGVEHAILHLLYARFFTRALRDCGYLSIKEPFSQLITQGMVCHKTYWGNDRWLYPEEITQTASNHLVTIEDNKPVTVGRIEKMSKSKRNTVDPEGIIAQYGADTVRLFILSDNPPERDLEWNDKGINSAWRYINRLWQAITECKINLLSVKTTKPTVLSPEAKSIYKECHRTIFSVTDNIEKCRFNTAVAQIRKLSNQIFTLSGQGEGEAWTLRFGLETIIKMMAPIIPHICEELWMKLGYSSMLTKVAWPEADISLIESKMVTIVIQINGKLRGTIETEKNTSKEEIIEQTSKQPSVLKLLEGKTTRKVIVVPNKIVNFVA</sequence>
<dbReference type="STRING" id="1401328.P856_277"/>
<evidence type="ECO:0000256" key="10">
    <source>
        <dbReference type="RuleBase" id="RU363035"/>
    </source>
</evidence>
<dbReference type="eggNOG" id="COG0495">
    <property type="taxonomic scope" value="Bacteria"/>
</dbReference>
<feature type="domain" description="Aminoacyl-tRNA synthetase class Ia" evidence="11">
    <location>
        <begin position="618"/>
        <end position="658"/>
    </location>
</feature>
<keyword evidence="3 9" id="KW-0436">Ligase</keyword>
<evidence type="ECO:0000256" key="6">
    <source>
        <dbReference type="ARBA" id="ARBA00022917"/>
    </source>
</evidence>
<dbReference type="PANTHER" id="PTHR43740:SF2">
    <property type="entry name" value="LEUCINE--TRNA LIGASE, MITOCHONDRIAL"/>
    <property type="match status" value="1"/>
</dbReference>
<dbReference type="InterPro" id="IPR013155">
    <property type="entry name" value="M/V/L/I-tRNA-synth_anticd-bd"/>
</dbReference>
<dbReference type="InterPro" id="IPR001412">
    <property type="entry name" value="aa-tRNA-synth_I_CS"/>
</dbReference>
<dbReference type="GO" id="GO:0002161">
    <property type="term" value="F:aminoacyl-tRNA deacylase activity"/>
    <property type="evidence" value="ECO:0007669"/>
    <property type="project" value="InterPro"/>
</dbReference>
<accession>V9TRH1</accession>
<dbReference type="EC" id="6.1.1.4" evidence="9"/>
<gene>
    <name evidence="9 15" type="primary">leuS</name>
    <name evidence="15" type="ORF">P856_277</name>
</gene>
<keyword evidence="2 9" id="KW-0963">Cytoplasm</keyword>
<evidence type="ECO:0000259" key="14">
    <source>
        <dbReference type="Pfam" id="PF13603"/>
    </source>
</evidence>
<evidence type="ECO:0000256" key="7">
    <source>
        <dbReference type="ARBA" id="ARBA00023146"/>
    </source>
</evidence>
<keyword evidence="16" id="KW-1185">Reference proteome</keyword>
<dbReference type="GO" id="GO:0004823">
    <property type="term" value="F:leucine-tRNA ligase activity"/>
    <property type="evidence" value="ECO:0007669"/>
    <property type="project" value="UniProtKB-UniRule"/>
</dbReference>
<keyword evidence="6 9" id="KW-0648">Protein biosynthesis</keyword>
<dbReference type="GO" id="GO:0005829">
    <property type="term" value="C:cytosol"/>
    <property type="evidence" value="ECO:0007669"/>
    <property type="project" value="TreeGrafter"/>
</dbReference>
<dbReference type="GO" id="GO:0006429">
    <property type="term" value="P:leucyl-tRNA aminoacylation"/>
    <property type="evidence" value="ECO:0007669"/>
    <property type="project" value="UniProtKB-UniRule"/>
</dbReference>
<proteinExistence type="inferred from homology"/>
<dbReference type="HOGENOM" id="CLU_004427_0_0_5"/>
<keyword evidence="4 9" id="KW-0547">Nucleotide-binding</keyword>
<dbReference type="AlphaFoldDB" id="V9TRH1"/>
<dbReference type="Gene3D" id="1.10.730.10">
    <property type="entry name" value="Isoleucyl-tRNA Synthetase, Domain 1"/>
    <property type="match status" value="1"/>
</dbReference>
<evidence type="ECO:0000259" key="11">
    <source>
        <dbReference type="Pfam" id="PF00133"/>
    </source>
</evidence>
<dbReference type="SUPFAM" id="SSF52374">
    <property type="entry name" value="Nucleotidylyl transferase"/>
    <property type="match status" value="1"/>
</dbReference>
<comment type="subcellular location">
    <subcellularLocation>
        <location evidence="9">Cytoplasm</location>
    </subcellularLocation>
</comment>
<evidence type="ECO:0000313" key="15">
    <source>
        <dbReference type="EMBL" id="AHC73504.1"/>
    </source>
</evidence>
<dbReference type="PRINTS" id="PR00985">
    <property type="entry name" value="TRNASYNTHLEU"/>
</dbReference>
<dbReference type="SUPFAM" id="SSF47323">
    <property type="entry name" value="Anticodon-binding domain of a subclass of class I aminoacyl-tRNA synthetases"/>
    <property type="match status" value="1"/>
</dbReference>
<keyword evidence="5 9" id="KW-0067">ATP-binding</keyword>
<dbReference type="Pfam" id="PF13603">
    <property type="entry name" value="tRNA-synt_1_2"/>
    <property type="match status" value="1"/>
</dbReference>
<dbReference type="InterPro" id="IPR002302">
    <property type="entry name" value="Leu-tRNA-ligase"/>
</dbReference>
<reference evidence="15 16" key="1">
    <citation type="journal article" date="2013" name="PLoS ONE">
        <title>Bacterial endosymbiosis in a chordate host: long-term co-evolution and conservation of secondary metabolism.</title>
        <authorList>
            <person name="Kwan J.C."/>
            <person name="Schmidt E.W."/>
        </authorList>
    </citation>
    <scope>NUCLEOTIDE SEQUENCE [LARGE SCALE GENOMIC DNA]</scope>
    <source>
        <strain evidence="16">faulkneri L5</strain>
    </source>
</reference>
<comment type="catalytic activity">
    <reaction evidence="8 9">
        <text>tRNA(Leu) + L-leucine + ATP = L-leucyl-tRNA(Leu) + AMP + diphosphate</text>
        <dbReference type="Rhea" id="RHEA:11688"/>
        <dbReference type="Rhea" id="RHEA-COMP:9613"/>
        <dbReference type="Rhea" id="RHEA-COMP:9622"/>
        <dbReference type="ChEBI" id="CHEBI:30616"/>
        <dbReference type="ChEBI" id="CHEBI:33019"/>
        <dbReference type="ChEBI" id="CHEBI:57427"/>
        <dbReference type="ChEBI" id="CHEBI:78442"/>
        <dbReference type="ChEBI" id="CHEBI:78494"/>
        <dbReference type="ChEBI" id="CHEBI:456215"/>
        <dbReference type="EC" id="6.1.1.4"/>
    </reaction>
</comment>
<dbReference type="EMBL" id="CP006745">
    <property type="protein sequence ID" value="AHC73504.1"/>
    <property type="molecule type" value="Genomic_DNA"/>
</dbReference>
<protein>
    <recommendedName>
        <fullName evidence="9">Leucine--tRNA ligase</fullName>
        <ecNumber evidence="9">6.1.1.4</ecNumber>
    </recommendedName>
    <alternativeName>
        <fullName evidence="9">Leucyl-tRNA synthetase</fullName>
        <shortName evidence="9">LeuRS</shortName>
    </alternativeName>
</protein>
<evidence type="ECO:0000259" key="12">
    <source>
        <dbReference type="Pfam" id="PF08264"/>
    </source>
</evidence>
<dbReference type="Pfam" id="PF00133">
    <property type="entry name" value="tRNA-synt_1"/>
    <property type="match status" value="2"/>
</dbReference>
<dbReference type="PROSITE" id="PS00178">
    <property type="entry name" value="AA_TRNA_LIGASE_I"/>
    <property type="match status" value="1"/>
</dbReference>
<name>V9TRH1_9PROT</name>
<dbReference type="InterPro" id="IPR009008">
    <property type="entry name" value="Val/Leu/Ile-tRNA-synth_edit"/>
</dbReference>
<dbReference type="CDD" id="cd07958">
    <property type="entry name" value="Anticodon_Ia_Leu_BEm"/>
    <property type="match status" value="1"/>
</dbReference>
<dbReference type="HAMAP" id="MF_00049_B">
    <property type="entry name" value="Leu_tRNA_synth_B"/>
    <property type="match status" value="1"/>
</dbReference>
<dbReference type="InterPro" id="IPR002300">
    <property type="entry name" value="aa-tRNA-synth_Ia"/>
</dbReference>
<evidence type="ECO:0000259" key="13">
    <source>
        <dbReference type="Pfam" id="PF09334"/>
    </source>
</evidence>
<comment type="similarity">
    <text evidence="1 9 10">Belongs to the class-I aminoacyl-tRNA synthetase family.</text>
</comment>
<dbReference type="GO" id="GO:0005524">
    <property type="term" value="F:ATP binding"/>
    <property type="evidence" value="ECO:0007669"/>
    <property type="project" value="UniProtKB-UniRule"/>
</dbReference>
<dbReference type="InterPro" id="IPR009080">
    <property type="entry name" value="tRNAsynth_Ia_anticodon-bd"/>
</dbReference>